<evidence type="ECO:0000313" key="3">
    <source>
        <dbReference type="Proteomes" id="UP001162060"/>
    </source>
</evidence>
<feature type="region of interest" description="Disordered" evidence="1">
    <location>
        <begin position="50"/>
        <end position="95"/>
    </location>
</feature>
<gene>
    <name evidence="2" type="ORF">PM001_LOCUS33103</name>
</gene>
<evidence type="ECO:0000256" key="1">
    <source>
        <dbReference type="SAM" id="MobiDB-lite"/>
    </source>
</evidence>
<dbReference type="AlphaFoldDB" id="A0AAV1VP29"/>
<proteinExistence type="predicted"/>
<dbReference type="EMBL" id="CAKLBY020000390">
    <property type="protein sequence ID" value="CAK7947953.1"/>
    <property type="molecule type" value="Genomic_DNA"/>
</dbReference>
<reference evidence="2" key="1">
    <citation type="submission" date="2024-01" db="EMBL/GenBank/DDBJ databases">
        <authorList>
            <person name="Webb A."/>
        </authorList>
    </citation>
    <scope>NUCLEOTIDE SEQUENCE</scope>
    <source>
        <strain evidence="2">Pm1</strain>
    </source>
</reference>
<dbReference type="Proteomes" id="UP001162060">
    <property type="component" value="Unassembled WGS sequence"/>
</dbReference>
<accession>A0AAV1VP29</accession>
<name>A0AAV1VP29_9STRA</name>
<protein>
    <submittedName>
        <fullName evidence="2">Uncharacterized protein</fullName>
    </submittedName>
</protein>
<organism evidence="2 3">
    <name type="scientific">Peronospora matthiolae</name>
    <dbReference type="NCBI Taxonomy" id="2874970"/>
    <lineage>
        <taxon>Eukaryota</taxon>
        <taxon>Sar</taxon>
        <taxon>Stramenopiles</taxon>
        <taxon>Oomycota</taxon>
        <taxon>Peronosporomycetes</taxon>
        <taxon>Peronosporales</taxon>
        <taxon>Peronosporaceae</taxon>
        <taxon>Peronospora</taxon>
    </lineage>
</organism>
<comment type="caution">
    <text evidence="2">The sequence shown here is derived from an EMBL/GenBank/DDBJ whole genome shotgun (WGS) entry which is preliminary data.</text>
</comment>
<evidence type="ECO:0000313" key="2">
    <source>
        <dbReference type="EMBL" id="CAK7947953.1"/>
    </source>
</evidence>
<sequence>MRPSDIKMCIKDHDTLRSALPDVGEAQATTFDDGGPGRVSGMLPDRVQPGLLQSIGSPDPQMPYQGTPTRDMTPPTLPLAGQDYVDAQDPVTAVS</sequence>